<dbReference type="InterPro" id="IPR048714">
    <property type="entry name" value="DpiA-like_HTH"/>
</dbReference>
<evidence type="ECO:0000256" key="3">
    <source>
        <dbReference type="ARBA" id="ARBA00022553"/>
    </source>
</evidence>
<evidence type="ECO:0000256" key="9">
    <source>
        <dbReference type="PROSITE-ProRule" id="PRU00169"/>
    </source>
</evidence>
<dbReference type="PANTHER" id="PTHR45526:SF6">
    <property type="entry name" value="TRANSCRIPTIONAL REGULATORY PROTEIN CITT"/>
    <property type="match status" value="1"/>
</dbReference>
<evidence type="ECO:0000256" key="2">
    <source>
        <dbReference type="ARBA" id="ARBA00022490"/>
    </source>
</evidence>
<dbReference type="Proteomes" id="UP000264960">
    <property type="component" value="Chromosome"/>
</dbReference>
<reference evidence="11 12" key="1">
    <citation type="submission" date="2018-02" db="EMBL/GenBank/DDBJ databases">
        <title>The complete genome of two Bacillus pumilus strains from Cuatro Cienegas, Coahuila, Mexico.</title>
        <authorList>
            <person name="Zarza E."/>
            <person name="Alcaraz L.D."/>
            <person name="Aguilar-Salinas B."/>
            <person name="Islas A."/>
            <person name="Olmedo-Alvarez G."/>
        </authorList>
    </citation>
    <scope>NUCLEOTIDE SEQUENCE [LARGE SCALE GENOMIC DNA]</scope>
    <source>
        <strain evidence="11 12">145</strain>
    </source>
</reference>
<evidence type="ECO:0000256" key="4">
    <source>
        <dbReference type="ARBA" id="ARBA00023012"/>
    </source>
</evidence>
<dbReference type="PANTHER" id="PTHR45526">
    <property type="entry name" value="TRANSCRIPTIONAL REGULATORY PROTEIN DPIA"/>
    <property type="match status" value="1"/>
</dbReference>
<evidence type="ECO:0000256" key="5">
    <source>
        <dbReference type="ARBA" id="ARBA00023015"/>
    </source>
</evidence>
<dbReference type="AlphaFoldDB" id="A0AAD0HKJ7"/>
<dbReference type="Pfam" id="PF20714">
    <property type="entry name" value="HTH_64"/>
    <property type="match status" value="1"/>
</dbReference>
<feature type="modified residue" description="4-aspartylphosphate" evidence="9">
    <location>
        <position position="55"/>
    </location>
</feature>
<dbReference type="SMART" id="SM00448">
    <property type="entry name" value="REC"/>
    <property type="match status" value="1"/>
</dbReference>
<keyword evidence="3 9" id="KW-0597">Phosphoprotein</keyword>
<evidence type="ECO:0000256" key="8">
    <source>
        <dbReference type="ARBA" id="ARBA00023163"/>
    </source>
</evidence>
<gene>
    <name evidence="11" type="ORF">C5695_03650</name>
</gene>
<feature type="domain" description="Response regulatory" evidence="10">
    <location>
        <begin position="4"/>
        <end position="120"/>
    </location>
</feature>
<protein>
    <submittedName>
        <fullName evidence="11">DNA-binding response regulator</fullName>
    </submittedName>
</protein>
<keyword evidence="8" id="KW-0804">Transcription</keyword>
<dbReference type="InterPro" id="IPR051271">
    <property type="entry name" value="2C-system_Tx_regulators"/>
</dbReference>
<evidence type="ECO:0000259" key="10">
    <source>
        <dbReference type="PROSITE" id="PS50110"/>
    </source>
</evidence>
<dbReference type="InterPro" id="IPR001789">
    <property type="entry name" value="Sig_transdc_resp-reg_receiver"/>
</dbReference>
<organism evidence="11 12">
    <name type="scientific">Bacillus pumilus</name>
    <name type="common">Bacillus mesentericus</name>
    <dbReference type="NCBI Taxonomy" id="1408"/>
    <lineage>
        <taxon>Bacteria</taxon>
        <taxon>Bacillati</taxon>
        <taxon>Bacillota</taxon>
        <taxon>Bacilli</taxon>
        <taxon>Bacillales</taxon>
        <taxon>Bacillaceae</taxon>
        <taxon>Bacillus</taxon>
    </lineage>
</organism>
<dbReference type="Gene3D" id="3.40.50.2300">
    <property type="match status" value="1"/>
</dbReference>
<evidence type="ECO:0000313" key="11">
    <source>
        <dbReference type="EMBL" id="AVM22975.1"/>
    </source>
</evidence>
<evidence type="ECO:0000313" key="12">
    <source>
        <dbReference type="Proteomes" id="UP000264960"/>
    </source>
</evidence>
<dbReference type="InterPro" id="IPR011006">
    <property type="entry name" value="CheY-like_superfamily"/>
</dbReference>
<dbReference type="PIRSF" id="PIRSF006171">
    <property type="entry name" value="RR_citrat_malat"/>
    <property type="match status" value="1"/>
</dbReference>
<keyword evidence="6 11" id="KW-0238">DNA-binding</keyword>
<keyword evidence="5" id="KW-0805">Transcription regulation</keyword>
<dbReference type="InterPro" id="IPR024187">
    <property type="entry name" value="Sig_transdc_resp-reg_cit/mal"/>
</dbReference>
<name>A0AAD0HKJ7_BACPU</name>
<accession>A0AAD0HKJ7</accession>
<keyword evidence="2" id="KW-0963">Cytoplasm</keyword>
<dbReference type="SUPFAM" id="SSF52172">
    <property type="entry name" value="CheY-like"/>
    <property type="match status" value="1"/>
</dbReference>
<keyword evidence="4" id="KW-0902">Two-component regulatory system</keyword>
<dbReference type="PROSITE" id="PS50110">
    <property type="entry name" value="RESPONSE_REGULATORY"/>
    <property type="match status" value="1"/>
</dbReference>
<dbReference type="CDD" id="cd19925">
    <property type="entry name" value="REC_citrate_TCS"/>
    <property type="match status" value="1"/>
</dbReference>
<dbReference type="Pfam" id="PF00072">
    <property type="entry name" value="Response_reg"/>
    <property type="match status" value="1"/>
</dbReference>
<proteinExistence type="predicted"/>
<dbReference type="GO" id="GO:0000156">
    <property type="term" value="F:phosphorelay response regulator activity"/>
    <property type="evidence" value="ECO:0007669"/>
    <property type="project" value="TreeGrafter"/>
</dbReference>
<dbReference type="EMBL" id="CP027116">
    <property type="protein sequence ID" value="AVM22975.1"/>
    <property type="molecule type" value="Genomic_DNA"/>
</dbReference>
<evidence type="ECO:0000256" key="1">
    <source>
        <dbReference type="ARBA" id="ARBA00004496"/>
    </source>
</evidence>
<evidence type="ECO:0000256" key="7">
    <source>
        <dbReference type="ARBA" id="ARBA00023159"/>
    </source>
</evidence>
<sequence>MVMKVLIAEDDFRIAAIHESYIQKVQGFQVAGKAKSAKDIWAALQKEQVDLILLDVYMPDELGTNLLPLLRERYPEVDVIIITAATETTLLREALQYGVVHYLIKPVTAQKFEQVLTEYKQKKDIINSKDEVNQTLIDLFFGQMQDEPKEKDDKDLPTGINSLTLDKVKTLMASENSGVTAEEIGEKMGASRTTARRYVEYLVTTGECRAELAYGIIGRPERKYYPAKKQAES</sequence>
<evidence type="ECO:0000256" key="6">
    <source>
        <dbReference type="ARBA" id="ARBA00023125"/>
    </source>
</evidence>
<keyword evidence="7" id="KW-0010">Activator</keyword>
<dbReference type="GO" id="GO:0003677">
    <property type="term" value="F:DNA binding"/>
    <property type="evidence" value="ECO:0007669"/>
    <property type="project" value="UniProtKB-KW"/>
</dbReference>
<comment type="subcellular location">
    <subcellularLocation>
        <location evidence="1">Cytoplasm</location>
    </subcellularLocation>
</comment>
<dbReference type="GO" id="GO:0005737">
    <property type="term" value="C:cytoplasm"/>
    <property type="evidence" value="ECO:0007669"/>
    <property type="project" value="UniProtKB-SubCell"/>
</dbReference>
<dbReference type="GO" id="GO:0003700">
    <property type="term" value="F:DNA-binding transcription factor activity"/>
    <property type="evidence" value="ECO:0007669"/>
    <property type="project" value="InterPro"/>
</dbReference>